<dbReference type="RefSeq" id="WP_101500462.1">
    <property type="nucleotide sequence ID" value="NZ_CP025583.1"/>
</dbReference>
<sequence length="434" mass="46532">MEVLPSIGIFLALIALFLSMGVWVFAGLFMVAIGAMYFVVDMPLTQIGTIARSITWRSASAWELSAIPLFIWMGEIIFRTDMSDRLFRGLSPLVQWLPGRLLHTNVMGCTLFAAVSGSTSATTATVGRITTGALAERRYDNALSIGSLAGAGSLRLLIPPSIVMIIYGVMAEVSISKLFIAGILPGLMISFLYSSYIMIRCKLNPALAPDTGTKVQMGDILRGIWDLAPVVVLIVIVLGSIYSGIATPSEAAAVGVLATVLLVLAMRKLTVEVMIDAAMSAVRTSAMVCTILVAAAVLSTAIGYAHIPQELVAIIQKMALHPYALLLLLAVFYMLLGCFLDGISIIVMTLPITLPLIVQAGFDPIWYGVFLVLMVELATMTPPVGFNLFIIQALTRQPIGKVARAAFPFFLLMVLGVVLISLFPGIALWLTAFV</sequence>
<feature type="transmembrane region" description="Helical" evidence="7">
    <location>
        <begin position="281"/>
        <end position="307"/>
    </location>
</feature>
<keyword evidence="6 7" id="KW-0472">Membrane</keyword>
<dbReference type="AlphaFoldDB" id="A0A2K9MHJ9"/>
<name>A0A2K9MHJ9_9RHOB</name>
<accession>A0A2K9MHJ9</accession>
<feature type="transmembrane region" description="Helical" evidence="7">
    <location>
        <begin position="251"/>
        <end position="269"/>
    </location>
</feature>
<protein>
    <recommendedName>
        <fullName evidence="7">TRAP transporter large permease protein</fullName>
    </recommendedName>
</protein>
<dbReference type="NCBIfam" id="TIGR00786">
    <property type="entry name" value="dctM"/>
    <property type="match status" value="1"/>
</dbReference>
<dbReference type="Pfam" id="PF06808">
    <property type="entry name" value="DctM"/>
    <property type="match status" value="1"/>
</dbReference>
<comment type="similarity">
    <text evidence="7">Belongs to the TRAP transporter large permease family.</text>
</comment>
<feature type="transmembrane region" description="Helical" evidence="7">
    <location>
        <begin position="368"/>
        <end position="394"/>
    </location>
</feature>
<evidence type="ECO:0000256" key="3">
    <source>
        <dbReference type="ARBA" id="ARBA00022519"/>
    </source>
</evidence>
<dbReference type="InterPro" id="IPR010656">
    <property type="entry name" value="DctM"/>
</dbReference>
<dbReference type="GO" id="GO:0022857">
    <property type="term" value="F:transmembrane transporter activity"/>
    <property type="evidence" value="ECO:0007669"/>
    <property type="project" value="UniProtKB-UniRule"/>
</dbReference>
<feature type="transmembrane region" description="Helical" evidence="7">
    <location>
        <begin position="7"/>
        <end position="40"/>
    </location>
</feature>
<dbReference type="PIRSF" id="PIRSF006066">
    <property type="entry name" value="HI0050"/>
    <property type="match status" value="1"/>
</dbReference>
<feature type="domain" description="TRAP C4-dicarboxylate transport system permease DctM subunit" evidence="8">
    <location>
        <begin position="12"/>
        <end position="426"/>
    </location>
</feature>
<evidence type="ECO:0000256" key="2">
    <source>
        <dbReference type="ARBA" id="ARBA00022475"/>
    </source>
</evidence>
<reference evidence="10" key="1">
    <citation type="submission" date="2017-12" db="EMBL/GenBank/DDBJ databases">
        <title>Genomic analysis of Paracoccus sp. CBA4604.</title>
        <authorList>
            <person name="Roh S.W."/>
            <person name="Kim J.Y."/>
            <person name="Kim J.S."/>
        </authorList>
    </citation>
    <scope>NUCLEOTIDE SEQUENCE [LARGE SCALE GENOMIC DNA]</scope>
    <source>
        <strain evidence="10">CBA4604</strain>
    </source>
</reference>
<keyword evidence="10" id="KW-1185">Reference proteome</keyword>
<evidence type="ECO:0000256" key="1">
    <source>
        <dbReference type="ARBA" id="ARBA00004429"/>
    </source>
</evidence>
<feature type="transmembrane region" description="Helical" evidence="7">
    <location>
        <begin position="343"/>
        <end position="362"/>
    </location>
</feature>
<keyword evidence="3 7" id="KW-0997">Cell inner membrane</keyword>
<evidence type="ECO:0000256" key="4">
    <source>
        <dbReference type="ARBA" id="ARBA00022692"/>
    </source>
</evidence>
<feature type="transmembrane region" description="Helical" evidence="7">
    <location>
        <begin position="319"/>
        <end position="336"/>
    </location>
</feature>
<comment type="subcellular location">
    <subcellularLocation>
        <location evidence="1 7">Cell inner membrane</location>
        <topology evidence="1 7">Multi-pass membrane protein</topology>
    </subcellularLocation>
</comment>
<keyword evidence="7" id="KW-0813">Transport</keyword>
<feature type="transmembrane region" description="Helical" evidence="7">
    <location>
        <begin position="145"/>
        <end position="167"/>
    </location>
</feature>
<comment type="function">
    <text evidence="7">Part of the tripartite ATP-independent periplasmic (TRAP) transport system.</text>
</comment>
<gene>
    <name evidence="9" type="ORF">CYR75_13200</name>
</gene>
<dbReference type="KEGG" id="paru:CYR75_13200"/>
<dbReference type="InterPro" id="IPR004681">
    <property type="entry name" value="TRAP_DctM"/>
</dbReference>
<evidence type="ECO:0000259" key="8">
    <source>
        <dbReference type="Pfam" id="PF06808"/>
    </source>
</evidence>
<evidence type="ECO:0000313" key="10">
    <source>
        <dbReference type="Proteomes" id="UP000234882"/>
    </source>
</evidence>
<dbReference type="Proteomes" id="UP000234882">
    <property type="component" value="Chromosome"/>
</dbReference>
<dbReference type="PANTHER" id="PTHR33362:SF5">
    <property type="entry name" value="C4-DICARBOXYLATE TRAP TRANSPORTER LARGE PERMEASE PROTEIN DCTM"/>
    <property type="match status" value="1"/>
</dbReference>
<feature type="transmembrane region" description="Helical" evidence="7">
    <location>
        <begin position="179"/>
        <end position="199"/>
    </location>
</feature>
<evidence type="ECO:0000313" key="9">
    <source>
        <dbReference type="EMBL" id="AUM75117.1"/>
    </source>
</evidence>
<organism evidence="9 10">
    <name type="scientific">Paracoccus jeotgali</name>
    <dbReference type="NCBI Taxonomy" id="2065379"/>
    <lineage>
        <taxon>Bacteria</taxon>
        <taxon>Pseudomonadati</taxon>
        <taxon>Pseudomonadota</taxon>
        <taxon>Alphaproteobacteria</taxon>
        <taxon>Rhodobacterales</taxon>
        <taxon>Paracoccaceae</taxon>
        <taxon>Paracoccus</taxon>
    </lineage>
</organism>
<proteinExistence type="inferred from homology"/>
<dbReference type="PANTHER" id="PTHR33362">
    <property type="entry name" value="SIALIC ACID TRAP TRANSPORTER PERMEASE PROTEIN SIAT-RELATED"/>
    <property type="match status" value="1"/>
</dbReference>
<evidence type="ECO:0000256" key="7">
    <source>
        <dbReference type="RuleBase" id="RU369079"/>
    </source>
</evidence>
<keyword evidence="4 7" id="KW-0812">Transmembrane</keyword>
<feature type="transmembrane region" description="Helical" evidence="7">
    <location>
        <begin position="220"/>
        <end position="245"/>
    </location>
</feature>
<keyword evidence="2" id="KW-1003">Cell membrane</keyword>
<dbReference type="EMBL" id="CP025583">
    <property type="protein sequence ID" value="AUM75117.1"/>
    <property type="molecule type" value="Genomic_DNA"/>
</dbReference>
<evidence type="ECO:0000256" key="6">
    <source>
        <dbReference type="ARBA" id="ARBA00023136"/>
    </source>
</evidence>
<dbReference type="GO" id="GO:0005886">
    <property type="term" value="C:plasma membrane"/>
    <property type="evidence" value="ECO:0007669"/>
    <property type="project" value="UniProtKB-SubCell"/>
</dbReference>
<evidence type="ECO:0000256" key="5">
    <source>
        <dbReference type="ARBA" id="ARBA00022989"/>
    </source>
</evidence>
<feature type="transmembrane region" description="Helical" evidence="7">
    <location>
        <begin position="60"/>
        <end position="78"/>
    </location>
</feature>
<feature type="transmembrane region" description="Helical" evidence="7">
    <location>
        <begin position="406"/>
        <end position="430"/>
    </location>
</feature>
<keyword evidence="5 7" id="KW-1133">Transmembrane helix</keyword>
<comment type="subunit">
    <text evidence="7">The complex comprises the extracytoplasmic solute receptor protein and the two transmembrane proteins.</text>
</comment>
<dbReference type="OrthoDB" id="9790209at2"/>